<evidence type="ECO:0000313" key="4">
    <source>
        <dbReference type="EMBL" id="SKB06475.1"/>
    </source>
</evidence>
<dbReference type="SMART" id="SM00560">
    <property type="entry name" value="LamGL"/>
    <property type="match status" value="1"/>
</dbReference>
<evidence type="ECO:0000313" key="5">
    <source>
        <dbReference type="Proteomes" id="UP000190774"/>
    </source>
</evidence>
<feature type="domain" description="LamG-like jellyroll fold" evidence="3">
    <location>
        <begin position="119"/>
        <end position="264"/>
    </location>
</feature>
<dbReference type="EMBL" id="FUYE01000020">
    <property type="protein sequence ID" value="SKB06475.1"/>
    <property type="molecule type" value="Genomic_DNA"/>
</dbReference>
<keyword evidence="2" id="KW-1015">Disulfide bond</keyword>
<dbReference type="InterPro" id="IPR013320">
    <property type="entry name" value="ConA-like_dom_sf"/>
</dbReference>
<dbReference type="STRING" id="48467.SAMN02745166_04493"/>
<protein>
    <submittedName>
        <fullName evidence="4">MG2 domain-containing protein</fullName>
    </submittedName>
</protein>
<dbReference type="Gene3D" id="2.60.120.200">
    <property type="match status" value="1"/>
</dbReference>
<keyword evidence="1" id="KW-0732">Signal</keyword>
<gene>
    <name evidence="4" type="ORF">SAMN02745166_04493</name>
</gene>
<dbReference type="SUPFAM" id="SSF49899">
    <property type="entry name" value="Concanavalin A-like lectins/glucanases"/>
    <property type="match status" value="1"/>
</dbReference>
<name>A0A1T4YYX9_9BACT</name>
<dbReference type="InterPro" id="IPR006558">
    <property type="entry name" value="LamG-like"/>
</dbReference>
<reference evidence="5" key="1">
    <citation type="submission" date="2017-02" db="EMBL/GenBank/DDBJ databases">
        <authorList>
            <person name="Varghese N."/>
            <person name="Submissions S."/>
        </authorList>
    </citation>
    <scope>NUCLEOTIDE SEQUENCE [LARGE SCALE GENOMIC DNA]</scope>
    <source>
        <strain evidence="5">ATCC 700200</strain>
    </source>
</reference>
<dbReference type="Pfam" id="PF13385">
    <property type="entry name" value="Laminin_G_3"/>
    <property type="match status" value="1"/>
</dbReference>
<evidence type="ECO:0000259" key="3">
    <source>
        <dbReference type="SMART" id="SM00560"/>
    </source>
</evidence>
<dbReference type="Gene3D" id="3.40.50.880">
    <property type="match status" value="1"/>
</dbReference>
<organism evidence="4 5">
    <name type="scientific">Prosthecobacter debontii</name>
    <dbReference type="NCBI Taxonomy" id="48467"/>
    <lineage>
        <taxon>Bacteria</taxon>
        <taxon>Pseudomonadati</taxon>
        <taxon>Verrucomicrobiota</taxon>
        <taxon>Verrucomicrobiia</taxon>
        <taxon>Verrucomicrobiales</taxon>
        <taxon>Verrucomicrobiaceae</taxon>
        <taxon>Prosthecobacter</taxon>
    </lineage>
</organism>
<proteinExistence type="predicted"/>
<dbReference type="AlphaFoldDB" id="A0A1T4YYX9"/>
<sequence length="1094" mass="121369">MPAHSRSRQSVCAYLILLMPRLLFFVLLCLPGLSLAAHQENWETGYTGADATGTHVLGYWKFDAGSELKDSSGKGHDLVLNGAAAATEGRLGHSMTCGYDLKQAHGLRVTGAGRLSPVGAFTLEMWIQPGADHAQAGRCYLADKRYVIDNHTDYTWQLLEPETNGARRLWVTLGFGSVSETFASEPIPMVADQWQHIAFSYDAAGTVTFYRNGSLISQAYKPGFGPVVPGVRALHLGDRIGSNYGGFPGRIDEVRLCEGALRFEPLALEIRSPRHVWQRMEKNASVELHCQNLSRNPVADAQLTLEYGGKAETFVLPALNPGGDHAVKFTIDTSLKPERYRLRASLRSGETVIEQGLECEIVARPAPQMPVIMWGADGSEMERLKQIGFTHYIGISNPDFEKLWETRTDKRNIPPPSSAESLAAKSQELDAALAKGLKLVASVSPSRWLENKTELLRVDRAGKPYPRKDICASLPELPGFYENVGRSLSRAYGQHPAFDAALVDTEVRDASQPSFNEIDRTNYRTFAGAEIPDAVIARNGVEWKKLKDFPADRVISDEYPLLKYYRWFWTVGDGWNNLHSALHQGLKNSARPGFWTFFDPAVRQPSISGAGGSVDVLSHWTYTYPDPQRIGLCTDQLIAMSEATGRRQRVMKMTQLIWYRSQTAPIRKAQPDDVIAWDDHDPDAAYITIAPMHLKEALWTKLSRPIQGIMYHGWQSLVPTDSTGSYRYTNPNTVHVLTELLHDIVQPLGPTLLRLTDERAEVALLESFTSQMFARRGGYGNNMGWSADVWMALQHAHIRTDVMYEETLLKKGLSGRKILIMPDCDVLSESVVQRIQEWQKRGGKIIADENLCPGLQADIPLTSFRRVKKAAEDKAKLLALAETLGPQVASLGHTPKVTADSPEVILRTRLYGDATYLFVINDKREAGTYVGQNGLVLENGLPTTANITLTQDNASIYELSRSELIIPQRDAEGHLKWKVELGPCDGRLYMILPKPLLQLRCDVPATAKPGQTAALKIQLTSTQEAVLKAAVPVEIEIRDANGKRAEGSGFYTVENGLLELPLEIAHNDDPGSWEVRVRERASGMSVVKWMSVGL</sequence>
<dbReference type="OrthoDB" id="9802683at2"/>
<dbReference type="Proteomes" id="UP000190774">
    <property type="component" value="Unassembled WGS sequence"/>
</dbReference>
<dbReference type="InterPro" id="IPR029062">
    <property type="entry name" value="Class_I_gatase-like"/>
</dbReference>
<evidence type="ECO:0000256" key="1">
    <source>
        <dbReference type="ARBA" id="ARBA00022729"/>
    </source>
</evidence>
<accession>A0A1T4YYX9</accession>
<keyword evidence="5" id="KW-1185">Reference proteome</keyword>
<evidence type="ECO:0000256" key="2">
    <source>
        <dbReference type="ARBA" id="ARBA00023157"/>
    </source>
</evidence>